<sequence>MDITVKAFSSPLLANALSYLVSVKKSGGRDNEYVVEIKRLPTMIQNCFGCYWSGYYLQNYCWLVDFYPYDALFSSEPGARYKVDRRMAFSYSELIRFLAEGVGQAVESFLQHQLVASLLAMPIHPALGKMYHRLLRRYAAEKGFIYNQTWLQEAVYVIEKK</sequence>
<dbReference type="RefSeq" id="WP_048915475.1">
    <property type="nucleotide sequence ID" value="NZ_JACXBP010000003.1"/>
</dbReference>
<dbReference type="EMBL" id="JBANEI010000009">
    <property type="protein sequence ID" value="MEI2682811.1"/>
    <property type="molecule type" value="Genomic_DNA"/>
</dbReference>
<name>A0ABU8DH20_ERWAP</name>
<accession>A0ABU8DH20</accession>
<dbReference type="Proteomes" id="UP001306592">
    <property type="component" value="Unassembled WGS sequence"/>
</dbReference>
<comment type="caution">
    <text evidence="1">The sequence shown here is derived from an EMBL/GenBank/DDBJ whole genome shotgun (WGS) entry which is preliminary data.</text>
</comment>
<organism evidence="1 2">
    <name type="scientific">Erwinia aphidicola</name>
    <dbReference type="NCBI Taxonomy" id="68334"/>
    <lineage>
        <taxon>Bacteria</taxon>
        <taxon>Pseudomonadati</taxon>
        <taxon>Pseudomonadota</taxon>
        <taxon>Gammaproteobacteria</taxon>
        <taxon>Enterobacterales</taxon>
        <taxon>Erwiniaceae</taxon>
        <taxon>Erwinia</taxon>
    </lineage>
</organism>
<evidence type="ECO:0000313" key="2">
    <source>
        <dbReference type="Proteomes" id="UP001306592"/>
    </source>
</evidence>
<protein>
    <submittedName>
        <fullName evidence="1">Uncharacterized protein</fullName>
    </submittedName>
</protein>
<reference evidence="1 2" key="1">
    <citation type="submission" date="2024-02" db="EMBL/GenBank/DDBJ databases">
        <title>First report Erwinia aphidicola in onion in Chile.</title>
        <authorList>
            <person name="Valenzuela M."/>
            <person name="Pena M."/>
            <person name="Dutta B."/>
        </authorList>
    </citation>
    <scope>NUCLEOTIDE SEQUENCE [LARGE SCALE GENOMIC DNA]</scope>
    <source>
        <strain evidence="1 2">QCJ3A</strain>
    </source>
</reference>
<keyword evidence="2" id="KW-1185">Reference proteome</keyword>
<proteinExistence type="predicted"/>
<evidence type="ECO:0000313" key="1">
    <source>
        <dbReference type="EMBL" id="MEI2682811.1"/>
    </source>
</evidence>
<gene>
    <name evidence="1" type="ORF">V8N49_14225</name>
</gene>